<dbReference type="PANTHER" id="PTHR32308">
    <property type="entry name" value="LYASE BETA SUBUNIT, PUTATIVE (AFU_ORTHOLOGUE AFUA_4G13030)-RELATED"/>
    <property type="match status" value="1"/>
</dbReference>
<dbReference type="GO" id="GO:0003824">
    <property type="term" value="F:catalytic activity"/>
    <property type="evidence" value="ECO:0007669"/>
    <property type="project" value="InterPro"/>
</dbReference>
<dbReference type="InterPro" id="IPR015813">
    <property type="entry name" value="Pyrv/PenolPyrv_kinase-like_dom"/>
</dbReference>
<evidence type="ECO:0000256" key="1">
    <source>
        <dbReference type="ARBA" id="ARBA00001946"/>
    </source>
</evidence>
<organism evidence="5 6">
    <name type="scientific">Chenggangzhangella methanolivorans</name>
    <dbReference type="NCBI Taxonomy" id="1437009"/>
    <lineage>
        <taxon>Bacteria</taxon>
        <taxon>Pseudomonadati</taxon>
        <taxon>Pseudomonadota</taxon>
        <taxon>Alphaproteobacteria</taxon>
        <taxon>Hyphomicrobiales</taxon>
        <taxon>Methylopilaceae</taxon>
        <taxon>Chenggangzhangella</taxon>
    </lineage>
</organism>
<comment type="cofactor">
    <cofactor evidence="1">
        <name>Mg(2+)</name>
        <dbReference type="ChEBI" id="CHEBI:18420"/>
    </cofactor>
</comment>
<evidence type="ECO:0000256" key="2">
    <source>
        <dbReference type="ARBA" id="ARBA00022723"/>
    </source>
</evidence>
<protein>
    <recommendedName>
        <fullName evidence="4">HpcH/HpaI aldolase/citrate lyase domain-containing protein</fullName>
    </recommendedName>
</protein>
<name>A0A9E6RG32_9HYPH</name>
<accession>A0A9E6RG32</accession>
<feature type="domain" description="HpcH/HpaI aldolase/citrate lyase" evidence="4">
    <location>
        <begin position="24"/>
        <end position="218"/>
    </location>
</feature>
<dbReference type="SUPFAM" id="SSF51621">
    <property type="entry name" value="Phosphoenolpyruvate/pyruvate domain"/>
    <property type="match status" value="1"/>
</dbReference>
<evidence type="ECO:0000313" key="5">
    <source>
        <dbReference type="EMBL" id="QZO00741.1"/>
    </source>
</evidence>
<dbReference type="GO" id="GO:0000287">
    <property type="term" value="F:magnesium ion binding"/>
    <property type="evidence" value="ECO:0007669"/>
    <property type="project" value="TreeGrafter"/>
</dbReference>
<dbReference type="GO" id="GO:0006107">
    <property type="term" value="P:oxaloacetate metabolic process"/>
    <property type="evidence" value="ECO:0007669"/>
    <property type="project" value="TreeGrafter"/>
</dbReference>
<dbReference type="InterPro" id="IPR040442">
    <property type="entry name" value="Pyrv_kinase-like_dom_sf"/>
</dbReference>
<keyword evidence="2" id="KW-0479">Metal-binding</keyword>
<reference evidence="5" key="1">
    <citation type="submission" date="2021-08" db="EMBL/GenBank/DDBJ databases">
        <authorList>
            <person name="Zhang H."/>
            <person name="Xu M."/>
            <person name="Yu Z."/>
            <person name="Yang L."/>
            <person name="Cai Y."/>
        </authorList>
    </citation>
    <scope>NUCLEOTIDE SEQUENCE</scope>
    <source>
        <strain evidence="5">CHL1</strain>
    </source>
</reference>
<dbReference type="KEGG" id="cmet:K6K41_03380"/>
<evidence type="ECO:0000256" key="3">
    <source>
        <dbReference type="ARBA" id="ARBA00022842"/>
    </source>
</evidence>
<dbReference type="Pfam" id="PF03328">
    <property type="entry name" value="HpcH_HpaI"/>
    <property type="match status" value="1"/>
</dbReference>
<dbReference type="Gene3D" id="3.20.20.60">
    <property type="entry name" value="Phosphoenolpyruvate-binding domains"/>
    <property type="match status" value="1"/>
</dbReference>
<dbReference type="PANTHER" id="PTHR32308:SF0">
    <property type="entry name" value="HPCH_HPAI ALDOLASE_CITRATE LYASE DOMAIN-CONTAINING PROTEIN"/>
    <property type="match status" value="1"/>
</dbReference>
<dbReference type="Proteomes" id="UP000825701">
    <property type="component" value="Chromosome"/>
</dbReference>
<dbReference type="InterPro" id="IPR005000">
    <property type="entry name" value="Aldolase/citrate-lyase_domain"/>
</dbReference>
<sequence length="235" mass="23743">MRRFHAGPIRSVLVASPGDPISGGADALLFDLGQAGAAGLEAVARRLRARPGADGPLVVLKLAPLDDGGAEQLAALGPLRPDAVATTAAETGADLQHLGALLSVAEAAGGLDDGEISIVAVAETTASLFGLIGFAVATPRLAAIAWDGEALGADFGDEEPRDADGRWSDPLQTARTLALAAAADAGLPALDSPFSTRDSGAFRGEAERARRDGFSGKISLDVNQAAIAQETFAAR</sequence>
<keyword evidence="6" id="KW-1185">Reference proteome</keyword>
<evidence type="ECO:0000259" key="4">
    <source>
        <dbReference type="Pfam" id="PF03328"/>
    </source>
</evidence>
<dbReference type="EMBL" id="CP081869">
    <property type="protein sequence ID" value="QZO00741.1"/>
    <property type="molecule type" value="Genomic_DNA"/>
</dbReference>
<dbReference type="RefSeq" id="WP_261403926.1">
    <property type="nucleotide sequence ID" value="NZ_CP081869.1"/>
</dbReference>
<dbReference type="AlphaFoldDB" id="A0A9E6RG32"/>
<gene>
    <name evidence="5" type="ORF">K6K41_03380</name>
</gene>
<keyword evidence="3" id="KW-0460">Magnesium</keyword>
<evidence type="ECO:0000313" key="6">
    <source>
        <dbReference type="Proteomes" id="UP000825701"/>
    </source>
</evidence>
<proteinExistence type="predicted"/>